<evidence type="ECO:0000256" key="1">
    <source>
        <dbReference type="ARBA" id="ARBA00004167"/>
    </source>
</evidence>
<evidence type="ECO:0000256" key="12">
    <source>
        <dbReference type="RuleBase" id="RU003848"/>
    </source>
</evidence>
<dbReference type="InterPro" id="IPR002146">
    <property type="entry name" value="ATP_synth_b/b'su_bac/chlpt"/>
</dbReference>
<name>A0A3G3LLT6_9EUGL</name>
<keyword evidence="3 11" id="KW-0138">CF(0)</keyword>
<keyword evidence="14" id="KW-0934">Plastid</keyword>
<dbReference type="GO" id="GO:0046933">
    <property type="term" value="F:proton-transporting ATP synthase activity, rotational mechanism"/>
    <property type="evidence" value="ECO:0007669"/>
    <property type="project" value="UniProtKB-UniRule"/>
</dbReference>
<evidence type="ECO:0000313" key="14">
    <source>
        <dbReference type="EMBL" id="AYQ93670.1"/>
    </source>
</evidence>
<evidence type="ECO:0000256" key="2">
    <source>
        <dbReference type="ARBA" id="ARBA00022448"/>
    </source>
</evidence>
<evidence type="ECO:0000256" key="4">
    <source>
        <dbReference type="ARBA" id="ARBA00022692"/>
    </source>
</evidence>
<dbReference type="GO" id="GO:0009535">
    <property type="term" value="C:chloroplast thylakoid membrane"/>
    <property type="evidence" value="ECO:0007669"/>
    <property type="project" value="UniProtKB-SubCell"/>
</dbReference>
<dbReference type="HAMAP" id="MF_01398">
    <property type="entry name" value="ATP_synth_b_bprime"/>
    <property type="match status" value="1"/>
</dbReference>
<evidence type="ECO:0000256" key="10">
    <source>
        <dbReference type="ARBA" id="ARBA00025198"/>
    </source>
</evidence>
<evidence type="ECO:0000256" key="5">
    <source>
        <dbReference type="ARBA" id="ARBA00022781"/>
    </source>
</evidence>
<dbReference type="EMBL" id="MH898673">
    <property type="protein sequence ID" value="AYQ93670.1"/>
    <property type="molecule type" value="Genomic_DNA"/>
</dbReference>
<comment type="similarity">
    <text evidence="11 12">Belongs to the ATPase B chain family.</text>
</comment>
<evidence type="ECO:0000256" key="7">
    <source>
        <dbReference type="ARBA" id="ARBA00023065"/>
    </source>
</evidence>
<reference evidence="14" key="1">
    <citation type="journal article" date="2018" name="Sci. Rep.">
        <title>Dynamic evolution of inverted repeats in Euglenophyta plastid genomes.</title>
        <authorList>
            <person name="Karnkowska A."/>
            <person name="Bennett M.S."/>
            <person name="Triemer R.E."/>
        </authorList>
    </citation>
    <scope>NUCLEOTIDE SEQUENCE</scope>
</reference>
<comment type="function">
    <text evidence="10 11">F(1)F(0) ATP synthase produces ATP from ADP in the presence of a proton or sodium gradient. F-type ATPases consist of two structural domains, F(1) containing the extramembraneous catalytic core and F(0) containing the membrane proton channel, linked together by a central stalk and a peripheral stalk. During catalysis, ATP synthesis in the catalytic domain of F(1) is coupled via a rotary mechanism of the central stalk subunits to proton translocation.</text>
</comment>
<keyword evidence="8 11" id="KW-0472">Membrane</keyword>
<keyword evidence="2 11" id="KW-0813">Transport</keyword>
<evidence type="ECO:0000256" key="3">
    <source>
        <dbReference type="ARBA" id="ARBA00022547"/>
    </source>
</evidence>
<keyword evidence="5 11" id="KW-0375">Hydrogen ion transport</keyword>
<keyword evidence="4 11" id="KW-0812">Transmembrane</keyword>
<geneLocation type="chloroplast" evidence="14"/>
<dbReference type="GO" id="GO:0045259">
    <property type="term" value="C:proton-transporting ATP synthase complex"/>
    <property type="evidence" value="ECO:0007669"/>
    <property type="project" value="UniProtKB-KW"/>
</dbReference>
<sequence length="181" mass="20942">MEILIMMINMFNFISESEGFKINTDIFETNVLNLAVVIGVLIYYGRSLLSDIIKNRKEIILRNLQEADNKFREASENLEFAKEKFQSAQLKADQIRTQGLSLASQTSKKLIESIEEDIKRLKETTLSAVRFEEEKSITEVCQKLNEFAFLKAIEILKKRLSSAVQRKIISQNTEKLSLFRK</sequence>
<dbReference type="PANTHER" id="PTHR34264">
    <property type="entry name" value="ATP SYNTHASE SUBUNIT B, CHLOROPLASTIC"/>
    <property type="match status" value="1"/>
</dbReference>
<proteinExistence type="inferred from homology"/>
<accession>A0A3G3LLT6</accession>
<evidence type="ECO:0000256" key="9">
    <source>
        <dbReference type="ARBA" id="ARBA00023310"/>
    </source>
</evidence>
<feature type="coiled-coil region" evidence="13">
    <location>
        <begin position="57"/>
        <end position="124"/>
    </location>
</feature>
<keyword evidence="6 11" id="KW-1133">Transmembrane helix</keyword>
<keyword evidence="7 11" id="KW-0406">Ion transport</keyword>
<dbReference type="AlphaFoldDB" id="A0A3G3LLT6"/>
<dbReference type="PANTHER" id="PTHR34264:SF3">
    <property type="entry name" value="ATP SYNTHASE SUBUNIT B, CHLOROPLASTIC"/>
    <property type="match status" value="1"/>
</dbReference>
<evidence type="ECO:0000256" key="13">
    <source>
        <dbReference type="SAM" id="Coils"/>
    </source>
</evidence>
<keyword evidence="13" id="KW-0175">Coiled coil</keyword>
<comment type="subunit">
    <text evidence="11">F-type ATPases have 2 components, F(1) - the catalytic core - and F(0) - the membrane proton channel. F(1) has five subunits: alpha(3), beta(3), gamma(1), delta(1), epsilon(1). F(0) has four main subunits: a(1), b(1), b'(1) and c(10-14). The alpha and beta chains form an alternating ring which encloses part of the gamma chain. F(1) is attached to F(0) by a central stalk formed by the gamma and epsilon chains, while a peripheral stalk is formed by the delta, b and b' chains.</text>
</comment>
<comment type="subcellular location">
    <subcellularLocation>
        <location evidence="1">Membrane</location>
        <topology evidence="1">Single-pass membrane protein</topology>
    </subcellularLocation>
    <subcellularLocation>
        <location evidence="11">Plastid</location>
        <location evidence="11">Chloroplast thylakoid membrane</location>
        <topology evidence="11">Single-pass membrane protein</topology>
    </subcellularLocation>
</comment>
<keyword evidence="14" id="KW-0150">Chloroplast</keyword>
<keyword evidence="11" id="KW-0793">Thylakoid</keyword>
<dbReference type="Pfam" id="PF00430">
    <property type="entry name" value="ATP-synt_B"/>
    <property type="match status" value="1"/>
</dbReference>
<comment type="function">
    <text evidence="11">Component of the F(0) channel, it forms part of the peripheral stalk, linking F(1) to F(0).</text>
</comment>
<organism evidence="14">
    <name type="scientific">Phacus pleuronectes</name>
    <dbReference type="NCBI Taxonomy" id="102908"/>
    <lineage>
        <taxon>Eukaryota</taxon>
        <taxon>Discoba</taxon>
        <taxon>Euglenozoa</taxon>
        <taxon>Euglenida</taxon>
        <taxon>Spirocuta</taxon>
        <taxon>Euglenophyceae</taxon>
        <taxon>Euglenales</taxon>
        <taxon>Phacaceae</taxon>
        <taxon>Phacus</taxon>
    </lineage>
</organism>
<evidence type="ECO:0000256" key="11">
    <source>
        <dbReference type="HAMAP-Rule" id="MF_01398"/>
    </source>
</evidence>
<evidence type="ECO:0000256" key="8">
    <source>
        <dbReference type="ARBA" id="ARBA00023136"/>
    </source>
</evidence>
<evidence type="ECO:0000256" key="6">
    <source>
        <dbReference type="ARBA" id="ARBA00022989"/>
    </source>
</evidence>
<dbReference type="CDD" id="cd06503">
    <property type="entry name" value="ATP-synt_Fo_b"/>
    <property type="match status" value="1"/>
</dbReference>
<protein>
    <recommendedName>
        <fullName evidence="11">ATP synthase subunit b, chloroplastic</fullName>
    </recommendedName>
    <alternativeName>
        <fullName evidence="11">ATP synthase F(0) sector subunit b</fullName>
    </alternativeName>
    <alternativeName>
        <fullName evidence="11">ATPase subunit I</fullName>
    </alternativeName>
</protein>
<keyword evidence="9 11" id="KW-0066">ATP synthesis</keyword>
<gene>
    <name evidence="11" type="primary">atpF</name>
</gene>
<comment type="miscellaneous">
    <text evidence="11">In plastids the F-type ATPase is also known as CF(1)CF(0).</text>
</comment>